<sequence>MIFDKIVIHPRVHEAKITTKYSGKLETEMGIHLSTRKYSAFPLHCSSHGFHQGKFCENLTYLLLLLVRMMSLSILVRMKQKAPVNRVINMLE</sequence>
<organism evidence="1">
    <name type="scientific">Rhizophora mucronata</name>
    <name type="common">Asiatic mangrove</name>
    <dbReference type="NCBI Taxonomy" id="61149"/>
    <lineage>
        <taxon>Eukaryota</taxon>
        <taxon>Viridiplantae</taxon>
        <taxon>Streptophyta</taxon>
        <taxon>Embryophyta</taxon>
        <taxon>Tracheophyta</taxon>
        <taxon>Spermatophyta</taxon>
        <taxon>Magnoliopsida</taxon>
        <taxon>eudicotyledons</taxon>
        <taxon>Gunneridae</taxon>
        <taxon>Pentapetalae</taxon>
        <taxon>rosids</taxon>
        <taxon>fabids</taxon>
        <taxon>Malpighiales</taxon>
        <taxon>Rhizophoraceae</taxon>
        <taxon>Rhizophora</taxon>
    </lineage>
</organism>
<name>A0A2P2P918_RHIMU</name>
<dbReference type="AlphaFoldDB" id="A0A2P2P918"/>
<evidence type="ECO:0000313" key="1">
    <source>
        <dbReference type="EMBL" id="MBX51256.1"/>
    </source>
</evidence>
<accession>A0A2P2P918</accession>
<dbReference type="EMBL" id="GGEC01070772">
    <property type="protein sequence ID" value="MBX51256.1"/>
    <property type="molecule type" value="Transcribed_RNA"/>
</dbReference>
<protein>
    <submittedName>
        <fullName evidence="1">Glucan endo-1 3-beta-glucosidase 7</fullName>
    </submittedName>
</protein>
<reference evidence="1" key="1">
    <citation type="submission" date="2018-02" db="EMBL/GenBank/DDBJ databases">
        <title>Rhizophora mucronata_Transcriptome.</title>
        <authorList>
            <person name="Meera S.P."/>
            <person name="Sreeshan A."/>
            <person name="Augustine A."/>
        </authorList>
    </citation>
    <scope>NUCLEOTIDE SEQUENCE</scope>
    <source>
        <tissue evidence="1">Leaf</tissue>
    </source>
</reference>
<proteinExistence type="predicted"/>